<name>A0A1L7X5M2_9HELO</name>
<accession>A0A1L7X5M2</accession>
<keyword evidence="2" id="KW-1185">Reference proteome</keyword>
<gene>
    <name evidence="1" type="ORF">PAC_10219</name>
</gene>
<evidence type="ECO:0008006" key="3">
    <source>
        <dbReference type="Google" id="ProtNLM"/>
    </source>
</evidence>
<dbReference type="Proteomes" id="UP000184330">
    <property type="component" value="Unassembled WGS sequence"/>
</dbReference>
<evidence type="ECO:0000313" key="1">
    <source>
        <dbReference type="EMBL" id="CZR60323.1"/>
    </source>
</evidence>
<dbReference type="EMBL" id="FJOG01000015">
    <property type="protein sequence ID" value="CZR60323.1"/>
    <property type="molecule type" value="Genomic_DNA"/>
</dbReference>
<protein>
    <recommendedName>
        <fullName evidence="3">Heterokaryon incompatibility domain-containing protein</fullName>
    </recommendedName>
</protein>
<organism evidence="1 2">
    <name type="scientific">Phialocephala subalpina</name>
    <dbReference type="NCBI Taxonomy" id="576137"/>
    <lineage>
        <taxon>Eukaryota</taxon>
        <taxon>Fungi</taxon>
        <taxon>Dikarya</taxon>
        <taxon>Ascomycota</taxon>
        <taxon>Pezizomycotina</taxon>
        <taxon>Leotiomycetes</taxon>
        <taxon>Helotiales</taxon>
        <taxon>Mollisiaceae</taxon>
        <taxon>Phialocephala</taxon>
        <taxon>Phialocephala fortinii species complex</taxon>
    </lineage>
</organism>
<reference evidence="1 2" key="1">
    <citation type="submission" date="2016-03" db="EMBL/GenBank/DDBJ databases">
        <authorList>
            <person name="Ploux O."/>
        </authorList>
    </citation>
    <scope>NUCLEOTIDE SEQUENCE [LARGE SCALE GENOMIC DNA]</scope>
    <source>
        <strain evidence="1 2">UAMH 11012</strain>
    </source>
</reference>
<dbReference type="AlphaFoldDB" id="A0A1L7X5M2"/>
<sequence length="227" mass="25105">MAPRTPSTVTQICSICAKVPWLDLNFEDLEGYPHHSSLNALVVSAQTCLLCKFVLHAAVSNYRRSLKSSVGKYRRRRFETVHTHESPSDRTLRKAAYVKEFGQCMPTQESDTGPNPCGFITPMDMGEWNTENVYGRPVVTAITRMTDNSNEQPVEDAPLDLAELKKQIPSGHSIWLYGNYWTSEGHGSGGKSELGLVLVHDSGVQTICFTLSTTPKEISSSVVVPCQ</sequence>
<evidence type="ECO:0000313" key="2">
    <source>
        <dbReference type="Proteomes" id="UP000184330"/>
    </source>
</evidence>
<proteinExistence type="predicted"/>